<reference evidence="2 3" key="1">
    <citation type="submission" date="2014-04" db="EMBL/GenBank/DDBJ databases">
        <title>Evolutionary Origins and Diversification of the Mycorrhizal Mutualists.</title>
        <authorList>
            <consortium name="DOE Joint Genome Institute"/>
            <consortium name="Mycorrhizal Genomics Consortium"/>
            <person name="Kohler A."/>
            <person name="Kuo A."/>
            <person name="Nagy L.G."/>
            <person name="Floudas D."/>
            <person name="Copeland A."/>
            <person name="Barry K.W."/>
            <person name="Cichocki N."/>
            <person name="Veneault-Fourrey C."/>
            <person name="LaButti K."/>
            <person name="Lindquist E.A."/>
            <person name="Lipzen A."/>
            <person name="Lundell T."/>
            <person name="Morin E."/>
            <person name="Murat C."/>
            <person name="Riley R."/>
            <person name="Ohm R."/>
            <person name="Sun H."/>
            <person name="Tunlid A."/>
            <person name="Henrissat B."/>
            <person name="Grigoriev I.V."/>
            <person name="Hibbett D.S."/>
            <person name="Martin F."/>
        </authorList>
    </citation>
    <scope>NUCLEOTIDE SEQUENCE [LARGE SCALE GENOMIC DNA]</scope>
    <source>
        <strain evidence="2 3">Koide BX008</strain>
    </source>
</reference>
<evidence type="ECO:0000313" key="3">
    <source>
        <dbReference type="Proteomes" id="UP000054549"/>
    </source>
</evidence>
<organism evidence="2 3">
    <name type="scientific">Amanita muscaria (strain Koide BX008)</name>
    <dbReference type="NCBI Taxonomy" id="946122"/>
    <lineage>
        <taxon>Eukaryota</taxon>
        <taxon>Fungi</taxon>
        <taxon>Dikarya</taxon>
        <taxon>Basidiomycota</taxon>
        <taxon>Agaricomycotina</taxon>
        <taxon>Agaricomycetes</taxon>
        <taxon>Agaricomycetidae</taxon>
        <taxon>Agaricales</taxon>
        <taxon>Pluteineae</taxon>
        <taxon>Amanitaceae</taxon>
        <taxon>Amanita</taxon>
    </lineage>
</organism>
<dbReference type="SMART" id="SM00320">
    <property type="entry name" value="WD40"/>
    <property type="match status" value="2"/>
</dbReference>
<dbReference type="OrthoDB" id="3027122at2759"/>
<dbReference type="PANTHER" id="PTHR19879:SF9">
    <property type="entry name" value="TRANSCRIPTION INITIATION FACTOR TFIID SUBUNIT 5"/>
    <property type="match status" value="1"/>
</dbReference>
<dbReference type="AlphaFoldDB" id="A0A0C2SD05"/>
<feature type="non-terminal residue" evidence="2">
    <location>
        <position position="122"/>
    </location>
</feature>
<gene>
    <name evidence="2" type="ORF">M378DRAFT_42176</name>
</gene>
<dbReference type="PROSITE" id="PS50294">
    <property type="entry name" value="WD_REPEATS_REGION"/>
    <property type="match status" value="1"/>
</dbReference>
<dbReference type="Pfam" id="PF00400">
    <property type="entry name" value="WD40"/>
    <property type="match status" value="2"/>
</dbReference>
<keyword evidence="3" id="KW-1185">Reference proteome</keyword>
<dbReference type="Proteomes" id="UP000054549">
    <property type="component" value="Unassembled WGS sequence"/>
</dbReference>
<dbReference type="PANTHER" id="PTHR19879">
    <property type="entry name" value="TRANSCRIPTION INITIATION FACTOR TFIID"/>
    <property type="match status" value="1"/>
</dbReference>
<dbReference type="InParanoid" id="A0A0C2SD05"/>
<dbReference type="HOGENOM" id="CLU_000288_57_21_1"/>
<dbReference type="SUPFAM" id="SSF50978">
    <property type="entry name" value="WD40 repeat-like"/>
    <property type="match status" value="1"/>
</dbReference>
<dbReference type="InterPro" id="IPR036322">
    <property type="entry name" value="WD40_repeat_dom_sf"/>
</dbReference>
<keyword evidence="1" id="KW-0853">WD repeat</keyword>
<dbReference type="Gene3D" id="2.130.10.10">
    <property type="entry name" value="YVTN repeat-like/Quinoprotein amine dehydrogenase"/>
    <property type="match status" value="1"/>
</dbReference>
<dbReference type="EMBL" id="KN818291">
    <property type="protein sequence ID" value="KIL60880.1"/>
    <property type="molecule type" value="Genomic_DNA"/>
</dbReference>
<proteinExistence type="predicted"/>
<name>A0A0C2SD05_AMAMK</name>
<evidence type="ECO:0000256" key="1">
    <source>
        <dbReference type="PROSITE-ProRule" id="PRU00221"/>
    </source>
</evidence>
<feature type="repeat" description="WD" evidence="1">
    <location>
        <begin position="92"/>
        <end position="122"/>
    </location>
</feature>
<accession>A0A0C2SD05</accession>
<dbReference type="InterPro" id="IPR015943">
    <property type="entry name" value="WD40/YVTN_repeat-like_dom_sf"/>
</dbReference>
<feature type="non-terminal residue" evidence="2">
    <location>
        <position position="1"/>
    </location>
</feature>
<dbReference type="InterPro" id="IPR001680">
    <property type="entry name" value="WD40_rpt"/>
</dbReference>
<sequence length="122" mass="13254">INRSALHTYYSALPFSPTDSLLYRRYIREAEHNMCCIEGGPKNPAQEAAAVTAIALSRDCSRLACGFVDGTVELWETSPTKRRISSHQCGRISDVEFGPDGRLFASGSIDGTINLWNGGDGS</sequence>
<protein>
    <submittedName>
        <fullName evidence="2">Uncharacterized protein</fullName>
    </submittedName>
</protein>
<evidence type="ECO:0000313" key="2">
    <source>
        <dbReference type="EMBL" id="KIL60880.1"/>
    </source>
</evidence>
<dbReference type="STRING" id="946122.A0A0C2SD05"/>
<dbReference type="PROSITE" id="PS50082">
    <property type="entry name" value="WD_REPEATS_2"/>
    <property type="match status" value="1"/>
</dbReference>